<dbReference type="NCBIfam" id="TIGR01552">
    <property type="entry name" value="phd_fam"/>
    <property type="match status" value="1"/>
</dbReference>
<reference evidence="2 3" key="1">
    <citation type="submission" date="2019-11" db="EMBL/GenBank/DDBJ databases">
        <title>Comparative genomics of hydrocarbon-degrading Desulfosarcina strains.</title>
        <authorList>
            <person name="Watanabe M."/>
            <person name="Kojima H."/>
            <person name="Fukui M."/>
        </authorList>
    </citation>
    <scope>NUCLEOTIDE SEQUENCE [LARGE SCALE GENOMIC DNA]</scope>
    <source>
        <strain evidence="2 3">28bB2T</strain>
    </source>
</reference>
<dbReference type="EMBL" id="AP021876">
    <property type="protein sequence ID" value="BBO79969.1"/>
    <property type="molecule type" value="Genomic_DNA"/>
</dbReference>
<name>A0A5K7ZJY6_9BACT</name>
<gene>
    <name evidence="2" type="ORF">DSCO28_05350</name>
</gene>
<comment type="similarity">
    <text evidence="1">Belongs to the phD/YefM antitoxin family.</text>
</comment>
<proteinExistence type="inferred from homology"/>
<dbReference type="InterPro" id="IPR036165">
    <property type="entry name" value="YefM-like_sf"/>
</dbReference>
<evidence type="ECO:0000313" key="3">
    <source>
        <dbReference type="Proteomes" id="UP000425960"/>
    </source>
</evidence>
<dbReference type="AlphaFoldDB" id="A0A5K7ZJY6"/>
<organism evidence="2 3">
    <name type="scientific">Desulfosarcina ovata subsp. sediminis</name>
    <dbReference type="NCBI Taxonomy" id="885957"/>
    <lineage>
        <taxon>Bacteria</taxon>
        <taxon>Pseudomonadati</taxon>
        <taxon>Thermodesulfobacteriota</taxon>
        <taxon>Desulfobacteria</taxon>
        <taxon>Desulfobacterales</taxon>
        <taxon>Desulfosarcinaceae</taxon>
        <taxon>Desulfosarcina</taxon>
    </lineage>
</organism>
<evidence type="ECO:0000256" key="1">
    <source>
        <dbReference type="ARBA" id="ARBA00009981"/>
    </source>
</evidence>
<protein>
    <submittedName>
        <fullName evidence="2">Uncharacterized protein</fullName>
    </submittedName>
</protein>
<dbReference type="KEGG" id="dov:DSCO28_05350"/>
<sequence length="94" mass="10615">MLNYESEVIVLIQSNINEIKTHLSSYLEKVAQGETVVICKRNVPIAEIKPIKRISIKKRPVGLALKKYPGFELTDDCLAPLPEDLIDAFYGENE</sequence>
<evidence type="ECO:0000313" key="2">
    <source>
        <dbReference type="EMBL" id="BBO79969.1"/>
    </source>
</evidence>
<dbReference type="Gene3D" id="3.40.1620.10">
    <property type="entry name" value="YefM-like domain"/>
    <property type="match status" value="1"/>
</dbReference>
<accession>A0A5K7ZJY6</accession>
<dbReference type="Proteomes" id="UP000425960">
    <property type="component" value="Chromosome"/>
</dbReference>
<dbReference type="SUPFAM" id="SSF143120">
    <property type="entry name" value="YefM-like"/>
    <property type="match status" value="1"/>
</dbReference>